<name>T0ZGI9_9ZZZZ</name>
<evidence type="ECO:0000259" key="9">
    <source>
        <dbReference type="Pfam" id="PF13847"/>
    </source>
</evidence>
<keyword evidence="2" id="KW-0949">S-adenosyl-L-methionine</keyword>
<dbReference type="InterPro" id="IPR029063">
    <property type="entry name" value="SAM-dependent_MTases_sf"/>
</dbReference>
<dbReference type="GO" id="GO:0030791">
    <property type="term" value="F:arsenite methyltransferase activity"/>
    <property type="evidence" value="ECO:0007669"/>
    <property type="project" value="UniProtKB-EC"/>
</dbReference>
<evidence type="ECO:0000313" key="10">
    <source>
        <dbReference type="EMBL" id="EQD43948.1"/>
    </source>
</evidence>
<evidence type="ECO:0000256" key="4">
    <source>
        <dbReference type="ARBA" id="ARBA00034521"/>
    </source>
</evidence>
<organism evidence="10">
    <name type="scientific">mine drainage metagenome</name>
    <dbReference type="NCBI Taxonomy" id="410659"/>
    <lineage>
        <taxon>unclassified sequences</taxon>
        <taxon>metagenomes</taxon>
        <taxon>ecological metagenomes</taxon>
    </lineage>
</organism>
<evidence type="ECO:0000256" key="8">
    <source>
        <dbReference type="ARBA" id="ARBA00048428"/>
    </source>
</evidence>
<comment type="catalytic activity">
    <reaction evidence="8">
        <text>arsenic triglutathione + 3 [thioredoxin]-dithiol + 3 S-adenosyl-L-methionine = trimethylarsine + 3 [thioredoxin]-disulfide + 3 glutathione + 3 S-adenosyl-L-homocysteine + 3 H(+)</text>
        <dbReference type="Rhea" id="RHEA:69432"/>
        <dbReference type="Rhea" id="RHEA-COMP:10698"/>
        <dbReference type="Rhea" id="RHEA-COMP:10700"/>
        <dbReference type="ChEBI" id="CHEBI:15378"/>
        <dbReference type="ChEBI" id="CHEBI:27130"/>
        <dbReference type="ChEBI" id="CHEBI:29950"/>
        <dbReference type="ChEBI" id="CHEBI:50058"/>
        <dbReference type="ChEBI" id="CHEBI:57856"/>
        <dbReference type="ChEBI" id="CHEBI:57925"/>
        <dbReference type="ChEBI" id="CHEBI:59789"/>
        <dbReference type="ChEBI" id="CHEBI:183640"/>
        <dbReference type="EC" id="2.1.1.137"/>
    </reaction>
</comment>
<evidence type="ECO:0000256" key="7">
    <source>
        <dbReference type="ARBA" id="ARBA00047943"/>
    </source>
</evidence>
<proteinExistence type="inferred from homology"/>
<evidence type="ECO:0000256" key="2">
    <source>
        <dbReference type="ARBA" id="ARBA00022691"/>
    </source>
</evidence>
<dbReference type="SUPFAM" id="SSF53335">
    <property type="entry name" value="S-adenosyl-L-methionine-dependent methyltransferases"/>
    <property type="match status" value="1"/>
</dbReference>
<evidence type="ECO:0000256" key="1">
    <source>
        <dbReference type="ARBA" id="ARBA00022679"/>
    </source>
</evidence>
<dbReference type="GO" id="GO:0032259">
    <property type="term" value="P:methylation"/>
    <property type="evidence" value="ECO:0007669"/>
    <property type="project" value="UniProtKB-KW"/>
</dbReference>
<dbReference type="Pfam" id="PF13847">
    <property type="entry name" value="Methyltransf_31"/>
    <property type="match status" value="1"/>
</dbReference>
<gene>
    <name evidence="10" type="ORF">B1A_15328</name>
</gene>
<evidence type="ECO:0000256" key="6">
    <source>
        <dbReference type="ARBA" id="ARBA00047941"/>
    </source>
</evidence>
<comment type="catalytic activity">
    <reaction evidence="7">
        <text>arsenic triglutathione + 2 [thioredoxin]-dithiol + 2 S-adenosyl-L-methionine + H2O = dimethylarsinous acid + 2 [thioredoxin]-disulfide + 3 glutathione + 2 S-adenosyl-L-homocysteine + 2 H(+)</text>
        <dbReference type="Rhea" id="RHEA:69464"/>
        <dbReference type="Rhea" id="RHEA-COMP:10698"/>
        <dbReference type="Rhea" id="RHEA-COMP:10700"/>
        <dbReference type="ChEBI" id="CHEBI:15377"/>
        <dbReference type="ChEBI" id="CHEBI:15378"/>
        <dbReference type="ChEBI" id="CHEBI:23808"/>
        <dbReference type="ChEBI" id="CHEBI:29950"/>
        <dbReference type="ChEBI" id="CHEBI:50058"/>
        <dbReference type="ChEBI" id="CHEBI:57856"/>
        <dbReference type="ChEBI" id="CHEBI:57925"/>
        <dbReference type="ChEBI" id="CHEBI:59789"/>
        <dbReference type="ChEBI" id="CHEBI:183640"/>
        <dbReference type="EC" id="2.1.1.137"/>
    </reaction>
</comment>
<sequence length="275" mass="28240">MSGPGATAGDDDARRSHVRDRYARAATSGGCCGPTAETSSCCGGNGSGSCGCGSPDALIEFGYSAEEIAEIPPEANLGLGCGNPTGLGSLRPGEVVLDLGSGAGIDCFLAARRVGASGWVIGVDMTPEMVAKARSIGRASGIGNVEFRLGELEHLPVWDRTIDVVISNCVINLVPDKTAVYREAFRVLRPGGRLAVSDVVATRPITAEERNDPSLWSSCASGALEASEVRERLAAAGFGAIDIAVKGTVEPGAPLEGQRSLGIVPADIRAYRPAE</sequence>
<dbReference type="Gene3D" id="3.40.50.150">
    <property type="entry name" value="Vaccinia Virus protein VP39"/>
    <property type="match status" value="1"/>
</dbReference>
<reference evidence="10" key="1">
    <citation type="submission" date="2013-08" db="EMBL/GenBank/DDBJ databases">
        <authorList>
            <person name="Mendez C."/>
            <person name="Richter M."/>
            <person name="Ferrer M."/>
            <person name="Sanchez J."/>
        </authorList>
    </citation>
    <scope>NUCLEOTIDE SEQUENCE</scope>
</reference>
<dbReference type="PANTHER" id="PTHR43675">
    <property type="entry name" value="ARSENITE METHYLTRANSFERASE"/>
    <property type="match status" value="1"/>
</dbReference>
<evidence type="ECO:0000256" key="5">
    <source>
        <dbReference type="ARBA" id="ARBA00034545"/>
    </source>
</evidence>
<protein>
    <recommendedName>
        <fullName evidence="5">Arsenite methyltransferase</fullName>
        <ecNumber evidence="4">2.1.1.137</ecNumber>
    </recommendedName>
</protein>
<feature type="domain" description="Methyltransferase" evidence="9">
    <location>
        <begin position="92"/>
        <end position="237"/>
    </location>
</feature>
<dbReference type="EC" id="2.1.1.137" evidence="4"/>
<evidence type="ECO:0000256" key="3">
    <source>
        <dbReference type="ARBA" id="ARBA00034487"/>
    </source>
</evidence>
<comment type="caution">
    <text evidence="10">The sequence shown here is derived from an EMBL/GenBank/DDBJ whole genome shotgun (WGS) entry which is preliminary data.</text>
</comment>
<keyword evidence="10" id="KW-0489">Methyltransferase</keyword>
<accession>T0ZGI9</accession>
<comment type="similarity">
    <text evidence="3">Belongs to the methyltransferase superfamily. Arsenite methyltransferase family.</text>
</comment>
<dbReference type="CDD" id="cd02440">
    <property type="entry name" value="AdoMet_MTases"/>
    <property type="match status" value="1"/>
</dbReference>
<dbReference type="AlphaFoldDB" id="T0ZGI9"/>
<dbReference type="InterPro" id="IPR025714">
    <property type="entry name" value="Methyltranfer_dom"/>
</dbReference>
<comment type="catalytic activity">
    <reaction evidence="6">
        <text>arsenic triglutathione + [thioredoxin]-dithiol + S-adenosyl-L-methionine + 2 H2O = methylarsonous acid + [thioredoxin]-disulfide + 3 glutathione + S-adenosyl-L-homocysteine + H(+)</text>
        <dbReference type="Rhea" id="RHEA:69460"/>
        <dbReference type="Rhea" id="RHEA-COMP:10698"/>
        <dbReference type="Rhea" id="RHEA-COMP:10700"/>
        <dbReference type="ChEBI" id="CHEBI:15377"/>
        <dbReference type="ChEBI" id="CHEBI:15378"/>
        <dbReference type="ChEBI" id="CHEBI:17826"/>
        <dbReference type="ChEBI" id="CHEBI:29950"/>
        <dbReference type="ChEBI" id="CHEBI:50058"/>
        <dbReference type="ChEBI" id="CHEBI:57856"/>
        <dbReference type="ChEBI" id="CHEBI:57925"/>
        <dbReference type="ChEBI" id="CHEBI:59789"/>
        <dbReference type="ChEBI" id="CHEBI:183640"/>
        <dbReference type="EC" id="2.1.1.137"/>
    </reaction>
</comment>
<dbReference type="InterPro" id="IPR026669">
    <property type="entry name" value="Arsenite_MeTrfase-like"/>
</dbReference>
<dbReference type="NCBIfam" id="NF008823">
    <property type="entry name" value="PRK11873.1"/>
    <property type="match status" value="1"/>
</dbReference>
<reference evidence="10" key="2">
    <citation type="journal article" date="2014" name="ISME J.">
        <title>Microbial stratification in low pH oxic and suboxic macroscopic growths along an acid mine drainage.</title>
        <authorList>
            <person name="Mendez-Garcia C."/>
            <person name="Mesa V."/>
            <person name="Sprenger R.R."/>
            <person name="Richter M."/>
            <person name="Diez M.S."/>
            <person name="Solano J."/>
            <person name="Bargiela R."/>
            <person name="Golyshina O.V."/>
            <person name="Manteca A."/>
            <person name="Ramos J.L."/>
            <person name="Gallego J.R."/>
            <person name="Llorente I."/>
            <person name="Martins Dos Santos V.A."/>
            <person name="Jensen O.N."/>
            <person name="Pelaez A.I."/>
            <person name="Sanchez J."/>
            <person name="Ferrer M."/>
        </authorList>
    </citation>
    <scope>NUCLEOTIDE SEQUENCE</scope>
</reference>
<keyword evidence="1 10" id="KW-0808">Transferase</keyword>
<dbReference type="EMBL" id="AUZX01011246">
    <property type="protein sequence ID" value="EQD43948.1"/>
    <property type="molecule type" value="Genomic_DNA"/>
</dbReference>
<dbReference type="PANTHER" id="PTHR43675:SF8">
    <property type="entry name" value="ARSENITE METHYLTRANSFERASE"/>
    <property type="match status" value="1"/>
</dbReference>